<dbReference type="Proteomes" id="UP001156836">
    <property type="component" value="Unassembled WGS sequence"/>
</dbReference>
<feature type="chain" id="PRO_5046378537" description="Autotransporter domain-containing protein" evidence="1">
    <location>
        <begin position="32"/>
        <end position="325"/>
    </location>
</feature>
<accession>A0ABQ6BNJ0</accession>
<name>A0ABQ6BNJ0_9NEIS</name>
<proteinExistence type="predicted"/>
<evidence type="ECO:0000313" key="3">
    <source>
        <dbReference type="Proteomes" id="UP001156836"/>
    </source>
</evidence>
<dbReference type="InterPro" id="IPR036709">
    <property type="entry name" value="Autotransporte_beta_dom_sf"/>
</dbReference>
<reference evidence="3" key="1">
    <citation type="journal article" date="2019" name="Int. J. Syst. Evol. Microbiol.">
        <title>The Global Catalogue of Microorganisms (GCM) 10K type strain sequencing project: providing services to taxonomists for standard genome sequencing and annotation.</title>
        <authorList>
            <consortium name="The Broad Institute Genomics Platform"/>
            <consortium name="The Broad Institute Genome Sequencing Center for Infectious Disease"/>
            <person name="Wu L."/>
            <person name="Ma J."/>
        </authorList>
    </citation>
    <scope>NUCLEOTIDE SEQUENCE [LARGE SCALE GENOMIC DNA]</scope>
    <source>
        <strain evidence="3">NBRC 104970</strain>
    </source>
</reference>
<gene>
    <name evidence="2" type="ORF">GCM10007860_03370</name>
</gene>
<evidence type="ECO:0000313" key="2">
    <source>
        <dbReference type="EMBL" id="GLS03194.1"/>
    </source>
</evidence>
<dbReference type="EMBL" id="BSOZ01000003">
    <property type="protein sequence ID" value="GLS03194.1"/>
    <property type="molecule type" value="Genomic_DNA"/>
</dbReference>
<evidence type="ECO:0008006" key="4">
    <source>
        <dbReference type="Google" id="ProtNLM"/>
    </source>
</evidence>
<comment type="caution">
    <text evidence="2">The sequence shown here is derived from an EMBL/GenBank/DDBJ whole genome shotgun (WGS) entry which is preliminary data.</text>
</comment>
<evidence type="ECO:0000256" key="1">
    <source>
        <dbReference type="SAM" id="SignalP"/>
    </source>
</evidence>
<dbReference type="SUPFAM" id="SSF103515">
    <property type="entry name" value="Autotransporter"/>
    <property type="match status" value="1"/>
</dbReference>
<organism evidence="2 3">
    <name type="scientific">Chitiniphilus shinanonensis</name>
    <dbReference type="NCBI Taxonomy" id="553088"/>
    <lineage>
        <taxon>Bacteria</taxon>
        <taxon>Pseudomonadati</taxon>
        <taxon>Pseudomonadota</taxon>
        <taxon>Betaproteobacteria</taxon>
        <taxon>Neisseriales</taxon>
        <taxon>Chitinibacteraceae</taxon>
        <taxon>Chitiniphilus</taxon>
    </lineage>
</organism>
<keyword evidence="3" id="KW-1185">Reference proteome</keyword>
<keyword evidence="1" id="KW-0732">Signal</keyword>
<feature type="signal peptide" evidence="1">
    <location>
        <begin position="1"/>
        <end position="31"/>
    </location>
</feature>
<protein>
    <recommendedName>
        <fullName evidence="4">Autotransporter domain-containing protein</fullName>
    </recommendedName>
</protein>
<sequence length="325" mass="35275">MVNGMKNNPVHRAAFLALAATGAALLDPAHAAPGDRLEARIDNRLQQRANGILSLMAYSVVPDLTTSSLSIQEAETGNPGITMSQLGGGFTVSKSFPLYLEGAIAYSRYDPEFVVTQGEESRTIPVKWNTVSATGGIGWDFPITDELALRPIANFALGYMASDASLANWFVGHRTGYELDFLDDGNLSAVGYGGSLMLDYEHYRPGYEIDVELRYTYIRLESIGGSEAVQGHADAKTANLWARWRAPTGFTALDRPLRYVLEVSHSQFLGSQAGILGFDSLSTLGVGLELDSSKYDIFVTRWRLVARHVMGDNVSGMSLGFAVSF</sequence>